<dbReference type="Proteomes" id="UP000034616">
    <property type="component" value="Unassembled WGS sequence"/>
</dbReference>
<sequence length="204" mass="23475">MKVFGQKISIVTFLDVCFVAVGKALPKEIRDLKEKVENYPSSELLNILKKNGWIEEKYSIWFETKISPIHTFSVVIYPGMGWSAYINLEVDWSKNWTTEKKVGYLLGANIPYFDTDEENIKETLEQGRGRPICVLRCSDGFTEALYWRPDLLNIPFLTDETRWTFLNLRSCVGRLARTVLCKGRSGFLGVDLLTDLQIPIPIEE</sequence>
<dbReference type="EMBL" id="LCAH01000007">
    <property type="protein sequence ID" value="KKR86908.1"/>
    <property type="molecule type" value="Genomic_DNA"/>
</dbReference>
<evidence type="ECO:0000313" key="2">
    <source>
        <dbReference type="Proteomes" id="UP000034616"/>
    </source>
</evidence>
<dbReference type="AlphaFoldDB" id="A0A0G0UD74"/>
<evidence type="ECO:0000313" key="1">
    <source>
        <dbReference type="EMBL" id="KKR86908.1"/>
    </source>
</evidence>
<protein>
    <submittedName>
        <fullName evidence="1">Uncharacterized protein</fullName>
    </submittedName>
</protein>
<comment type="caution">
    <text evidence="1">The sequence shown here is derived from an EMBL/GenBank/DDBJ whole genome shotgun (WGS) entry which is preliminary data.</text>
</comment>
<name>A0A0G0UD74_9BACT</name>
<organism evidence="1 2">
    <name type="scientific">Candidatus Uhrbacteria bacterium GW2011_GWC2_41_11</name>
    <dbReference type="NCBI Taxonomy" id="1618985"/>
    <lineage>
        <taxon>Bacteria</taxon>
        <taxon>Candidatus Uhriibacteriota</taxon>
    </lineage>
</organism>
<accession>A0A0G0UD74</accession>
<reference evidence="1 2" key="1">
    <citation type="journal article" date="2015" name="Nature">
        <title>rRNA introns, odd ribosomes, and small enigmatic genomes across a large radiation of phyla.</title>
        <authorList>
            <person name="Brown C.T."/>
            <person name="Hug L.A."/>
            <person name="Thomas B.C."/>
            <person name="Sharon I."/>
            <person name="Castelle C.J."/>
            <person name="Singh A."/>
            <person name="Wilkins M.J."/>
            <person name="Williams K.H."/>
            <person name="Banfield J.F."/>
        </authorList>
    </citation>
    <scope>NUCLEOTIDE SEQUENCE [LARGE SCALE GENOMIC DNA]</scope>
</reference>
<gene>
    <name evidence="1" type="ORF">UU35_C0007G0054</name>
</gene>
<proteinExistence type="predicted"/>